<evidence type="ECO:0000313" key="2">
    <source>
        <dbReference type="Proteomes" id="UP001163223"/>
    </source>
</evidence>
<reference evidence="1" key="1">
    <citation type="submission" date="2022-11" db="EMBL/GenBank/DDBJ databases">
        <title>beta-Carotene-producing bacterium, Jeongeuplla avenae sp. nov., alleviates the salt stress of Arabidopsis seedlings.</title>
        <authorList>
            <person name="Jiang L."/>
            <person name="Lee J."/>
        </authorList>
    </citation>
    <scope>NUCLEOTIDE SEQUENCE</scope>
    <source>
        <strain evidence="1">DY_R2A_6</strain>
    </source>
</reference>
<keyword evidence="2" id="KW-1185">Reference proteome</keyword>
<name>A0ACD4NHI1_9HYPH</name>
<dbReference type="Proteomes" id="UP001163223">
    <property type="component" value="Chromosome"/>
</dbReference>
<gene>
    <name evidence="1" type="ORF">OXU80_15550</name>
</gene>
<protein>
    <submittedName>
        <fullName evidence="1">DUF6496 domain-containing protein</fullName>
    </submittedName>
</protein>
<sequence>MAQQQTDAQKETVARVMHEFKHGELRVRGTGAKVTDRSQAVAIALREAGATNQEDPETNRETLRKTKSKEARGKTAQAEAEGKGAQKRTMDAATKRRTASDSQGRTKQALYAEARKRDIPGRSSMTKSELERALAK</sequence>
<proteinExistence type="predicted"/>
<evidence type="ECO:0000313" key="1">
    <source>
        <dbReference type="EMBL" id="WAJ26310.1"/>
    </source>
</evidence>
<organism evidence="1 2">
    <name type="scientific">Antarcticirhabdus aurantiaca</name>
    <dbReference type="NCBI Taxonomy" id="2606717"/>
    <lineage>
        <taxon>Bacteria</taxon>
        <taxon>Pseudomonadati</taxon>
        <taxon>Pseudomonadota</taxon>
        <taxon>Alphaproteobacteria</taxon>
        <taxon>Hyphomicrobiales</taxon>
        <taxon>Aurantimonadaceae</taxon>
        <taxon>Antarcticirhabdus</taxon>
    </lineage>
</organism>
<accession>A0ACD4NHI1</accession>
<dbReference type="EMBL" id="CP113520">
    <property type="protein sequence ID" value="WAJ26310.1"/>
    <property type="molecule type" value="Genomic_DNA"/>
</dbReference>